<sequence>MEDYLFEEPYISNPEVEDRIILYPISKRFERDNDSDEVRMRKKYIKLLERDIAELQAKEDAENVLVVQPMVSTTAPVFTSKGVIDPSCFDPRMSGLNVPIKPITIRLDEGEAAIDEHLLPLYAKMGMSHSEALNAVESLKEYVLGRHRTSVSQSSPSSGGDEVTQPPVKVANGGVRRYRCFTKLVDCEYGKCEVLFTPRRAKQSNDEKPEGDSSGQDGERTNKAANVNKVHWELAILKRPRRRMFAQPKTNEPSKSNGQVGTTNGLGKKNSDGQPICTFENQAVSMRSHISDSAAATVFHDSPLEQNKRTDSESKSNKEFNWGDKEKATPPRICVVSRLYRKYVGGEVEPLNCFSNVPGLSNDTPSPKCIYRFPGNGRSCDMDAIQSDKYCSYHARIAKSESFTNGWAQYCMQSHRPKTAHLKQDLASELSDLSEPRMKRRRPEGYGNDSESSSSEEQNFQSQHKTNDDSILETASSEE</sequence>
<comment type="caution">
    <text evidence="2">The sequence shown here is derived from an EMBL/GenBank/DDBJ whole genome shotgun (WGS) entry which is preliminary data.</text>
</comment>
<feature type="region of interest" description="Disordered" evidence="1">
    <location>
        <begin position="201"/>
        <end position="227"/>
    </location>
</feature>
<gene>
    <name evidence="2" type="ORF">D917_05682</name>
</gene>
<evidence type="ECO:0000313" key="2">
    <source>
        <dbReference type="EMBL" id="OUC49129.1"/>
    </source>
</evidence>
<accession>A0A1Y3F0A9</accession>
<feature type="compositionally biased region" description="Polar residues" evidence="1">
    <location>
        <begin position="248"/>
        <end position="265"/>
    </location>
</feature>
<feature type="region of interest" description="Disordered" evidence="1">
    <location>
        <begin position="239"/>
        <end position="274"/>
    </location>
</feature>
<evidence type="ECO:0000313" key="3">
    <source>
        <dbReference type="Proteomes" id="UP000243006"/>
    </source>
</evidence>
<dbReference type="EMBL" id="LVZM01001561">
    <property type="protein sequence ID" value="OUC49129.1"/>
    <property type="molecule type" value="Genomic_DNA"/>
</dbReference>
<dbReference type="Proteomes" id="UP000243006">
    <property type="component" value="Unassembled WGS sequence"/>
</dbReference>
<organism evidence="2 3">
    <name type="scientific">Trichinella nativa</name>
    <dbReference type="NCBI Taxonomy" id="6335"/>
    <lineage>
        <taxon>Eukaryota</taxon>
        <taxon>Metazoa</taxon>
        <taxon>Ecdysozoa</taxon>
        <taxon>Nematoda</taxon>
        <taxon>Enoplea</taxon>
        <taxon>Dorylaimia</taxon>
        <taxon>Trichinellida</taxon>
        <taxon>Trichinellidae</taxon>
        <taxon>Trichinella</taxon>
    </lineage>
</organism>
<evidence type="ECO:0000256" key="1">
    <source>
        <dbReference type="SAM" id="MobiDB-lite"/>
    </source>
</evidence>
<feature type="region of interest" description="Disordered" evidence="1">
    <location>
        <begin position="421"/>
        <end position="479"/>
    </location>
</feature>
<feature type="region of interest" description="Disordered" evidence="1">
    <location>
        <begin position="147"/>
        <end position="168"/>
    </location>
</feature>
<proteinExistence type="predicted"/>
<name>A0A1Y3F0A9_9BILA</name>
<feature type="compositionally biased region" description="Basic and acidic residues" evidence="1">
    <location>
        <begin position="302"/>
        <end position="323"/>
    </location>
</feature>
<reference evidence="2 3" key="1">
    <citation type="submission" date="2015-04" db="EMBL/GenBank/DDBJ databases">
        <title>Draft genome of the roundworm Trichinella nativa.</title>
        <authorList>
            <person name="Mitreva M."/>
        </authorList>
    </citation>
    <scope>NUCLEOTIDE SEQUENCE [LARGE SCALE GENOMIC DNA]</scope>
    <source>
        <strain evidence="2 3">ISS45</strain>
    </source>
</reference>
<feature type="region of interest" description="Disordered" evidence="1">
    <location>
        <begin position="297"/>
        <end position="323"/>
    </location>
</feature>
<protein>
    <submittedName>
        <fullName evidence="2">Uncharacterized protein</fullName>
    </submittedName>
</protein>
<feature type="compositionally biased region" description="Basic and acidic residues" evidence="1">
    <location>
        <begin position="203"/>
        <end position="222"/>
    </location>
</feature>
<dbReference type="AlphaFoldDB" id="A0A1Y3F0A9"/>